<organism evidence="3 4">
    <name type="scientific">Chlamydomonas eustigma</name>
    <dbReference type="NCBI Taxonomy" id="1157962"/>
    <lineage>
        <taxon>Eukaryota</taxon>
        <taxon>Viridiplantae</taxon>
        <taxon>Chlorophyta</taxon>
        <taxon>core chlorophytes</taxon>
        <taxon>Chlorophyceae</taxon>
        <taxon>CS clade</taxon>
        <taxon>Chlamydomonadales</taxon>
        <taxon>Chlamydomonadaceae</taxon>
        <taxon>Chlamydomonas</taxon>
    </lineage>
</organism>
<dbReference type="EMBL" id="BEGY01000028">
    <property type="protein sequence ID" value="GAX77886.1"/>
    <property type="molecule type" value="Genomic_DNA"/>
</dbReference>
<dbReference type="PANTHER" id="PTHR46188">
    <property type="entry name" value="BOLA-LIKE PROTEIN 3"/>
    <property type="match status" value="1"/>
</dbReference>
<comment type="caution">
    <text evidence="3">The sequence shown here is derived from an EMBL/GenBank/DDBJ whole genome shotgun (WGS) entry which is preliminary data.</text>
</comment>
<comment type="similarity">
    <text evidence="1 2">Belongs to the BolA/IbaG family.</text>
</comment>
<dbReference type="OrthoDB" id="4983at2759"/>
<evidence type="ECO:0008006" key="5">
    <source>
        <dbReference type="Google" id="ProtNLM"/>
    </source>
</evidence>
<keyword evidence="4" id="KW-1185">Reference proteome</keyword>
<evidence type="ECO:0000256" key="2">
    <source>
        <dbReference type="RuleBase" id="RU003860"/>
    </source>
</evidence>
<dbReference type="InterPro" id="IPR052275">
    <property type="entry name" value="Mt_Fe-S_assembly_factor"/>
</dbReference>
<dbReference type="GO" id="GO:0005759">
    <property type="term" value="C:mitochondrial matrix"/>
    <property type="evidence" value="ECO:0007669"/>
    <property type="project" value="TreeGrafter"/>
</dbReference>
<proteinExistence type="inferred from homology"/>
<sequence length="104" mass="11413">MLPVYLLQHSGWLHGNLRSRFIATISAASEIEKKIAQKLSSNIAGASSIVVQDTSGGCGSFYKIEIVAPEFRGQSVVKQHQLVHKILKEEMADWHGLNLTTKAP</sequence>
<dbReference type="SUPFAM" id="SSF82657">
    <property type="entry name" value="BolA-like"/>
    <property type="match status" value="1"/>
</dbReference>
<dbReference type="Gene3D" id="3.30.300.90">
    <property type="entry name" value="BolA-like"/>
    <property type="match status" value="1"/>
</dbReference>
<gene>
    <name evidence="3" type="ORF">CEUSTIGMA_g5328.t1</name>
</gene>
<accession>A0A250X4A6</accession>
<evidence type="ECO:0000313" key="3">
    <source>
        <dbReference type="EMBL" id="GAX77886.1"/>
    </source>
</evidence>
<dbReference type="InterPro" id="IPR036065">
    <property type="entry name" value="BolA-like_sf"/>
</dbReference>
<name>A0A250X4A6_9CHLO</name>
<dbReference type="Pfam" id="PF01722">
    <property type="entry name" value="BolA"/>
    <property type="match status" value="1"/>
</dbReference>
<reference evidence="3 4" key="1">
    <citation type="submission" date="2017-08" db="EMBL/GenBank/DDBJ databases">
        <title>Acidophilic green algal genome provides insights into adaptation to an acidic environment.</title>
        <authorList>
            <person name="Hirooka S."/>
            <person name="Hirose Y."/>
            <person name="Kanesaki Y."/>
            <person name="Higuchi S."/>
            <person name="Fujiwara T."/>
            <person name="Onuma R."/>
            <person name="Era A."/>
            <person name="Ohbayashi R."/>
            <person name="Uzuka A."/>
            <person name="Nozaki H."/>
            <person name="Yoshikawa H."/>
            <person name="Miyagishima S.Y."/>
        </authorList>
    </citation>
    <scope>NUCLEOTIDE SEQUENCE [LARGE SCALE GENOMIC DNA]</scope>
    <source>
        <strain evidence="3 4">NIES-2499</strain>
    </source>
</reference>
<dbReference type="InterPro" id="IPR002634">
    <property type="entry name" value="BolA"/>
</dbReference>
<evidence type="ECO:0000313" key="4">
    <source>
        <dbReference type="Proteomes" id="UP000232323"/>
    </source>
</evidence>
<dbReference type="AlphaFoldDB" id="A0A250X4A6"/>
<dbReference type="PANTHER" id="PTHR46188:SF1">
    <property type="entry name" value="BOLA-LIKE PROTEIN 3"/>
    <property type="match status" value="1"/>
</dbReference>
<dbReference type="Proteomes" id="UP000232323">
    <property type="component" value="Unassembled WGS sequence"/>
</dbReference>
<evidence type="ECO:0000256" key="1">
    <source>
        <dbReference type="ARBA" id="ARBA00005578"/>
    </source>
</evidence>
<protein>
    <recommendedName>
        <fullName evidence="5">BolA protein</fullName>
    </recommendedName>
</protein>
<dbReference type="STRING" id="1157962.A0A250X4A6"/>